<evidence type="ECO:0000313" key="2">
    <source>
        <dbReference type="EMBL" id="CAK9194076.1"/>
    </source>
</evidence>
<reference evidence="2" key="1">
    <citation type="submission" date="2024-02" db="EMBL/GenBank/DDBJ databases">
        <authorList>
            <consortium name="ELIXIR-Norway"/>
            <consortium name="Elixir Norway"/>
        </authorList>
    </citation>
    <scope>NUCLEOTIDE SEQUENCE</scope>
</reference>
<organism evidence="2 3">
    <name type="scientific">Sphagnum troendelagicum</name>
    <dbReference type="NCBI Taxonomy" id="128251"/>
    <lineage>
        <taxon>Eukaryota</taxon>
        <taxon>Viridiplantae</taxon>
        <taxon>Streptophyta</taxon>
        <taxon>Embryophyta</taxon>
        <taxon>Bryophyta</taxon>
        <taxon>Sphagnophytina</taxon>
        <taxon>Sphagnopsida</taxon>
        <taxon>Sphagnales</taxon>
        <taxon>Sphagnaceae</taxon>
        <taxon>Sphagnum</taxon>
    </lineage>
</organism>
<feature type="region of interest" description="Disordered" evidence="1">
    <location>
        <begin position="231"/>
        <end position="461"/>
    </location>
</feature>
<evidence type="ECO:0000313" key="3">
    <source>
        <dbReference type="Proteomes" id="UP001497512"/>
    </source>
</evidence>
<feature type="compositionally biased region" description="Polar residues" evidence="1">
    <location>
        <begin position="329"/>
        <end position="346"/>
    </location>
</feature>
<feature type="region of interest" description="Disordered" evidence="1">
    <location>
        <begin position="475"/>
        <end position="517"/>
    </location>
</feature>
<feature type="compositionally biased region" description="Polar residues" evidence="1">
    <location>
        <begin position="290"/>
        <end position="320"/>
    </location>
</feature>
<feature type="region of interest" description="Disordered" evidence="1">
    <location>
        <begin position="184"/>
        <end position="212"/>
    </location>
</feature>
<protein>
    <submittedName>
        <fullName evidence="2">Uncharacterized protein</fullName>
    </submittedName>
</protein>
<dbReference type="EMBL" id="OZ019902">
    <property type="protein sequence ID" value="CAK9194076.1"/>
    <property type="molecule type" value="Genomic_DNA"/>
</dbReference>
<sequence>MGCSASKTSLETRFLSKYGACLQLGPSVSTVPEHRHHTKSSDNKNRYHHVVVLTSSTYGVLRLDPPPLEKQLENAGRKVAPTSKSSVVDDDEFFEIQVTTDLDATSPAEMLAAGLWSSEIMQRLSPLPKKKRRLPTIAAAAAAAADSPKLSVSAEEAHPAETINLWELMDGLEEDLLQGPPAAAFGELQNSSSRSNSTRSSPPKFKPFDKNISRSTVRAIRTVEDLAFAKAARSRRRVKPVESPSSPDFQGMTLDTPAEKDQNGMKPLASSAEGCSTWKLKPSDPGGSFSPKTESARSSRQQGNTAGLTLSEQPMISSRLQRQEKIITATPQQEFRKIMQSSSKQYYPSLKTDHKSKQDDDGEEHDPSQFHQSPAPRAVVVSEAAQGLNQERGKISPQTPAQRQEEQRKPAITPVSPKAPRNASKAAAAKAPGVGKPPRYPSKPKSSAKDDATTCLHKSSFKASGYTTVEHHVFEEKDASEESLRTKDSTALPTAAKVSSDDDGSEKESSTTTPEELWAEELESTFENAELLASFELELERFLNDEWWCKMRRDHDDDGEPETLEVSIPGNRAHDDENLAKNRRSSSIASLLLASDTNVKGNKIIEIGGGGVKIPVYNSA</sequence>
<accession>A0ABP0TDT9</accession>
<feature type="compositionally biased region" description="Low complexity" evidence="1">
    <location>
        <begin position="190"/>
        <end position="201"/>
    </location>
</feature>
<feature type="compositionally biased region" description="Low complexity" evidence="1">
    <location>
        <begin position="416"/>
        <end position="437"/>
    </location>
</feature>
<keyword evidence="3" id="KW-1185">Reference proteome</keyword>
<name>A0ABP0TDT9_9BRYO</name>
<evidence type="ECO:0000256" key="1">
    <source>
        <dbReference type="SAM" id="MobiDB-lite"/>
    </source>
</evidence>
<feature type="compositionally biased region" description="Basic and acidic residues" evidence="1">
    <location>
        <begin position="475"/>
        <end position="488"/>
    </location>
</feature>
<gene>
    <name evidence="2" type="ORF">CSSPTR1EN2_LOCUS2345</name>
</gene>
<dbReference type="Proteomes" id="UP001497512">
    <property type="component" value="Chromosome 10"/>
</dbReference>
<proteinExistence type="predicted"/>